<evidence type="ECO:0000256" key="2">
    <source>
        <dbReference type="PIRSR" id="PIRSR005962-1"/>
    </source>
</evidence>
<feature type="binding site" evidence="2">
    <location>
        <position position="97"/>
    </location>
    <ligand>
        <name>Mn(2+)</name>
        <dbReference type="ChEBI" id="CHEBI:29035"/>
        <label>2</label>
    </ligand>
</feature>
<dbReference type="SUPFAM" id="SSF55031">
    <property type="entry name" value="Bacterial exopeptidase dimerisation domain"/>
    <property type="match status" value="1"/>
</dbReference>
<name>A0A084U575_9HYPH</name>
<comment type="caution">
    <text evidence="4">The sequence shown here is derived from an EMBL/GenBank/DDBJ whole genome shotgun (WGS) entry which is preliminary data.</text>
</comment>
<dbReference type="PIRSF" id="PIRSF005962">
    <property type="entry name" value="Pept_M20D_amidohydro"/>
    <property type="match status" value="1"/>
</dbReference>
<evidence type="ECO:0000313" key="5">
    <source>
        <dbReference type="Proteomes" id="UP000053675"/>
    </source>
</evidence>
<dbReference type="InterPro" id="IPR036264">
    <property type="entry name" value="Bact_exopeptidase_dim_dom"/>
</dbReference>
<dbReference type="InterPro" id="IPR002933">
    <property type="entry name" value="Peptidase_M20"/>
</dbReference>
<dbReference type="STRING" id="472175.EL18_03321"/>
<evidence type="ECO:0000259" key="3">
    <source>
        <dbReference type="Pfam" id="PF07687"/>
    </source>
</evidence>
<dbReference type="Gene3D" id="3.30.70.360">
    <property type="match status" value="1"/>
</dbReference>
<dbReference type="AlphaFoldDB" id="A0A084U575"/>
<dbReference type="NCBIfam" id="TIGR01891">
    <property type="entry name" value="amidohydrolases"/>
    <property type="match status" value="1"/>
</dbReference>
<evidence type="ECO:0000313" key="4">
    <source>
        <dbReference type="EMBL" id="KFB08111.1"/>
    </source>
</evidence>
<feature type="binding site" evidence="2">
    <location>
        <position position="353"/>
    </location>
    <ligand>
        <name>Mn(2+)</name>
        <dbReference type="ChEBI" id="CHEBI:29035"/>
        <label>2</label>
    </ligand>
</feature>
<keyword evidence="5" id="KW-1185">Reference proteome</keyword>
<reference evidence="4 5" key="1">
    <citation type="submission" date="2014-05" db="EMBL/GenBank/DDBJ databases">
        <title>Draft Genome Sequence of Nitratireductor basaltis Strain UMTGB225, A Marine Bacterium Isolated from Green Barrel Tunicate.</title>
        <authorList>
            <person name="Gan H.Y."/>
        </authorList>
    </citation>
    <scope>NUCLEOTIDE SEQUENCE [LARGE SCALE GENOMIC DNA]</scope>
    <source>
        <strain evidence="4 5">UMTGB225</strain>
    </source>
</reference>
<feature type="domain" description="Peptidase M20 dimerisation" evidence="3">
    <location>
        <begin position="181"/>
        <end position="274"/>
    </location>
</feature>
<dbReference type="Pfam" id="PF01546">
    <property type="entry name" value="Peptidase_M20"/>
    <property type="match status" value="1"/>
</dbReference>
<sequence length="381" mass="40790">MDLAPIVNDARQWRRHLHQMPELQFVEHKTADFVAEKLASFGLEVHRGMGGTGVVAVIDGKGPGKNIALRCELDALPIEEQTNVEYSSRNEGAMHACGHDGHMSMLLGAARSLSENRDFGGTVTVIFQPAEEFGGGGNKMIEDGLFEKFPVDEVYAIHNMPGVKAGQVAALAGPVMAAARSWDLIIRGKGAHAGWPHTGIDGIAIAHDFTSGCNTIVARETDPVEAVVISPTQIHAGTNYNVVPEVVKVGGTIRTLSNESMAMVMDKMRQLAKGLAIAKGCEIELDIHEGYPVTVNHAAQVDAALQIARDTFGADAVDEEVAPKMGTEDFSYMLAKKPGAYIFLGSGDTAPLHNPKYDFNDDILERGIGLLASLARKRTAA</sequence>
<accession>A0A084U575</accession>
<feature type="binding site" evidence="2">
    <location>
        <position position="158"/>
    </location>
    <ligand>
        <name>Mn(2+)</name>
        <dbReference type="ChEBI" id="CHEBI:29035"/>
        <label>2</label>
    </ligand>
</feature>
<dbReference type="GO" id="GO:0050118">
    <property type="term" value="F:N-acetyldiaminopimelate deacetylase activity"/>
    <property type="evidence" value="ECO:0007669"/>
    <property type="project" value="UniProtKB-ARBA"/>
</dbReference>
<dbReference type="Proteomes" id="UP000053675">
    <property type="component" value="Unassembled WGS sequence"/>
</dbReference>
<dbReference type="InterPro" id="IPR017439">
    <property type="entry name" value="Amidohydrolase"/>
</dbReference>
<dbReference type="Gene3D" id="3.40.630.10">
    <property type="entry name" value="Zn peptidases"/>
    <property type="match status" value="1"/>
</dbReference>
<organism evidence="4 5">
    <name type="scientific">Nitratireductor basaltis</name>
    <dbReference type="NCBI Taxonomy" id="472175"/>
    <lineage>
        <taxon>Bacteria</taxon>
        <taxon>Pseudomonadati</taxon>
        <taxon>Pseudomonadota</taxon>
        <taxon>Alphaproteobacteria</taxon>
        <taxon>Hyphomicrobiales</taxon>
        <taxon>Phyllobacteriaceae</taxon>
        <taxon>Nitratireductor</taxon>
    </lineage>
</organism>
<feature type="binding site" evidence="2">
    <location>
        <position position="132"/>
    </location>
    <ligand>
        <name>Mn(2+)</name>
        <dbReference type="ChEBI" id="CHEBI:29035"/>
        <label>2</label>
    </ligand>
</feature>
<feature type="binding site" evidence="2">
    <location>
        <position position="99"/>
    </location>
    <ligand>
        <name>Mn(2+)</name>
        <dbReference type="ChEBI" id="CHEBI:29035"/>
        <label>2</label>
    </ligand>
</feature>
<dbReference type="PATRIC" id="fig|472175.3.peg.3318"/>
<evidence type="ECO:0000256" key="1">
    <source>
        <dbReference type="ARBA" id="ARBA00022801"/>
    </source>
</evidence>
<dbReference type="GO" id="GO:0019877">
    <property type="term" value="P:diaminopimelate biosynthetic process"/>
    <property type="evidence" value="ECO:0007669"/>
    <property type="project" value="UniProtKB-ARBA"/>
</dbReference>
<keyword evidence="2" id="KW-0479">Metal-binding</keyword>
<dbReference type="GO" id="GO:0046872">
    <property type="term" value="F:metal ion binding"/>
    <property type="evidence" value="ECO:0007669"/>
    <property type="project" value="UniProtKB-KW"/>
</dbReference>
<comment type="cofactor">
    <cofactor evidence="2">
        <name>Mn(2+)</name>
        <dbReference type="ChEBI" id="CHEBI:29035"/>
    </cofactor>
    <text evidence="2">The Mn(2+) ion enhances activity.</text>
</comment>
<proteinExistence type="predicted"/>
<dbReference type="CDD" id="cd05666">
    <property type="entry name" value="M20_Acy1-like"/>
    <property type="match status" value="1"/>
</dbReference>
<dbReference type="EMBL" id="JMQM01000003">
    <property type="protein sequence ID" value="KFB08111.1"/>
    <property type="molecule type" value="Genomic_DNA"/>
</dbReference>
<dbReference type="eggNOG" id="COG1473">
    <property type="taxonomic scope" value="Bacteria"/>
</dbReference>
<keyword evidence="2" id="KW-0464">Manganese</keyword>
<keyword evidence="1 4" id="KW-0378">Hydrolase</keyword>
<protein>
    <submittedName>
        <fullName evidence="4">Amidohydrolase</fullName>
    </submittedName>
</protein>
<dbReference type="PANTHER" id="PTHR11014:SF63">
    <property type="entry name" value="METALLOPEPTIDASE, PUTATIVE (AFU_ORTHOLOGUE AFUA_6G09600)-RELATED"/>
    <property type="match status" value="1"/>
</dbReference>
<gene>
    <name evidence="4" type="ORF">EL18_03321</name>
</gene>
<dbReference type="OrthoDB" id="9777385at2"/>
<dbReference type="SUPFAM" id="SSF53187">
    <property type="entry name" value="Zn-dependent exopeptidases"/>
    <property type="match status" value="1"/>
</dbReference>
<dbReference type="PANTHER" id="PTHR11014">
    <property type="entry name" value="PEPTIDASE M20 FAMILY MEMBER"/>
    <property type="match status" value="1"/>
</dbReference>
<dbReference type="RefSeq" id="WP_036486740.1">
    <property type="nucleotide sequence ID" value="NZ_JMQM01000003.1"/>
</dbReference>
<dbReference type="Pfam" id="PF07687">
    <property type="entry name" value="M20_dimer"/>
    <property type="match status" value="1"/>
</dbReference>
<dbReference type="FunFam" id="3.30.70.360:FF:000001">
    <property type="entry name" value="N-acetyldiaminopimelate deacetylase"/>
    <property type="match status" value="1"/>
</dbReference>
<dbReference type="InterPro" id="IPR011650">
    <property type="entry name" value="Peptidase_M20_dimer"/>
</dbReference>